<evidence type="ECO:0000313" key="6">
    <source>
        <dbReference type="EMBL" id="GGA56915.1"/>
    </source>
</evidence>
<dbReference type="GO" id="GO:0005524">
    <property type="term" value="F:ATP binding"/>
    <property type="evidence" value="ECO:0007669"/>
    <property type="project" value="UniProtKB-KW"/>
</dbReference>
<evidence type="ECO:0000256" key="4">
    <source>
        <dbReference type="ARBA" id="ARBA00022840"/>
    </source>
</evidence>
<dbReference type="PROSITE" id="PS50893">
    <property type="entry name" value="ABC_TRANSPORTER_2"/>
    <property type="match status" value="1"/>
</dbReference>
<protein>
    <submittedName>
        <fullName evidence="6">ABC transporter ATP-binding protein</fullName>
    </submittedName>
</protein>
<name>A0ABQ1H3G7_9BACL</name>
<dbReference type="SUPFAM" id="SSF52540">
    <property type="entry name" value="P-loop containing nucleoside triphosphate hydrolases"/>
    <property type="match status" value="1"/>
</dbReference>
<keyword evidence="4 6" id="KW-0067">ATP-binding</keyword>
<dbReference type="RefSeq" id="WP_188433582.1">
    <property type="nucleotide sequence ID" value="NZ_BMEX01000022.1"/>
</dbReference>
<feature type="domain" description="ABC transporter" evidence="5">
    <location>
        <begin position="6"/>
        <end position="234"/>
    </location>
</feature>
<dbReference type="PROSITE" id="PS00211">
    <property type="entry name" value="ABC_TRANSPORTER_1"/>
    <property type="match status" value="1"/>
</dbReference>
<accession>A0ABQ1H3G7</accession>
<dbReference type="EMBL" id="BMEX01000022">
    <property type="protein sequence ID" value="GGA56915.1"/>
    <property type="molecule type" value="Genomic_DNA"/>
</dbReference>
<dbReference type="Pfam" id="PF00005">
    <property type="entry name" value="ABC_tran"/>
    <property type="match status" value="1"/>
</dbReference>
<dbReference type="Gene3D" id="3.40.50.300">
    <property type="entry name" value="P-loop containing nucleotide triphosphate hydrolases"/>
    <property type="match status" value="1"/>
</dbReference>
<evidence type="ECO:0000256" key="3">
    <source>
        <dbReference type="ARBA" id="ARBA00022741"/>
    </source>
</evidence>
<dbReference type="PANTHER" id="PTHR43335">
    <property type="entry name" value="ABC TRANSPORTER, ATP-BINDING PROTEIN"/>
    <property type="match status" value="1"/>
</dbReference>
<comment type="similarity">
    <text evidence="1">Belongs to the ABC transporter superfamily.</text>
</comment>
<dbReference type="InterPro" id="IPR027417">
    <property type="entry name" value="P-loop_NTPase"/>
</dbReference>
<proteinExistence type="inferred from homology"/>
<evidence type="ECO:0000313" key="7">
    <source>
        <dbReference type="Proteomes" id="UP000617979"/>
    </source>
</evidence>
<dbReference type="InterPro" id="IPR003439">
    <property type="entry name" value="ABC_transporter-like_ATP-bd"/>
</dbReference>
<dbReference type="Proteomes" id="UP000617979">
    <property type="component" value="Unassembled WGS sequence"/>
</dbReference>
<organism evidence="6 7">
    <name type="scientific">Kroppenstedtia guangzhouensis</name>
    <dbReference type="NCBI Taxonomy" id="1274356"/>
    <lineage>
        <taxon>Bacteria</taxon>
        <taxon>Bacillati</taxon>
        <taxon>Bacillota</taxon>
        <taxon>Bacilli</taxon>
        <taxon>Bacillales</taxon>
        <taxon>Thermoactinomycetaceae</taxon>
        <taxon>Kroppenstedtia</taxon>
    </lineage>
</organism>
<dbReference type="InterPro" id="IPR017871">
    <property type="entry name" value="ABC_transporter-like_CS"/>
</dbReference>
<dbReference type="PANTHER" id="PTHR43335:SF4">
    <property type="entry name" value="ABC TRANSPORTER, ATP-BINDING PROTEIN"/>
    <property type="match status" value="1"/>
</dbReference>
<evidence type="ECO:0000256" key="1">
    <source>
        <dbReference type="ARBA" id="ARBA00005417"/>
    </source>
</evidence>
<keyword evidence="3" id="KW-0547">Nucleotide-binding</keyword>
<gene>
    <name evidence="6" type="primary">mrsF</name>
    <name evidence="6" type="ORF">GCM10007416_32660</name>
</gene>
<dbReference type="CDD" id="cd03268">
    <property type="entry name" value="ABC_BcrA_bacitracin_resist"/>
    <property type="match status" value="1"/>
</dbReference>
<keyword evidence="2" id="KW-0813">Transport</keyword>
<comment type="caution">
    <text evidence="6">The sequence shown here is derived from an EMBL/GenBank/DDBJ whole genome shotgun (WGS) entry which is preliminary data.</text>
</comment>
<dbReference type="InterPro" id="IPR003593">
    <property type="entry name" value="AAA+_ATPase"/>
</dbReference>
<dbReference type="SMART" id="SM00382">
    <property type="entry name" value="AAA"/>
    <property type="match status" value="1"/>
</dbReference>
<reference evidence="7" key="1">
    <citation type="journal article" date="2019" name="Int. J. Syst. Evol. Microbiol.">
        <title>The Global Catalogue of Microorganisms (GCM) 10K type strain sequencing project: providing services to taxonomists for standard genome sequencing and annotation.</title>
        <authorList>
            <consortium name="The Broad Institute Genomics Platform"/>
            <consortium name="The Broad Institute Genome Sequencing Center for Infectious Disease"/>
            <person name="Wu L."/>
            <person name="Ma J."/>
        </authorList>
    </citation>
    <scope>NUCLEOTIDE SEQUENCE [LARGE SCALE GENOMIC DNA]</scope>
    <source>
        <strain evidence="7">CGMCC 1.12404</strain>
    </source>
</reference>
<sequence>MSSLIVETTGLTKRYKKHEAVNKVDLKVQKGDIYGFLGPNGAGKTTTIRMLLGLIRPTEGEVHLFGENLAENRMSILGKVGSLVETPSYYGHLTGFENLEAMRRLLRVEDPSRIDQVLELVRLTGAKDKAVKDYSLGMKQRLGIAMALLNEPELLILDEPTNGLDPAGIHEIRELIKEMPGKFGMTVLVSSHLLSEVDQIATRVGIIKEGKLIFQDSIEVLRKESRPRLRLVTDSLKQAEKFLRENHYEVMRDGEEALLLTETDMKTSADINRLLVENGFEVCRIEEIKRSLEDIFLELTGKETDSR</sequence>
<keyword evidence="7" id="KW-1185">Reference proteome</keyword>
<evidence type="ECO:0000256" key="2">
    <source>
        <dbReference type="ARBA" id="ARBA00022448"/>
    </source>
</evidence>
<evidence type="ECO:0000259" key="5">
    <source>
        <dbReference type="PROSITE" id="PS50893"/>
    </source>
</evidence>